<organism evidence="1 2">
    <name type="scientific">Strongyloides papillosus</name>
    <name type="common">Intestinal threadworm</name>
    <dbReference type="NCBI Taxonomy" id="174720"/>
    <lineage>
        <taxon>Eukaryota</taxon>
        <taxon>Metazoa</taxon>
        <taxon>Ecdysozoa</taxon>
        <taxon>Nematoda</taxon>
        <taxon>Chromadorea</taxon>
        <taxon>Rhabditida</taxon>
        <taxon>Tylenchina</taxon>
        <taxon>Panagrolaimomorpha</taxon>
        <taxon>Strongyloidoidea</taxon>
        <taxon>Strongyloididae</taxon>
        <taxon>Strongyloides</taxon>
    </lineage>
</organism>
<evidence type="ECO:0000313" key="1">
    <source>
        <dbReference type="Proteomes" id="UP000046392"/>
    </source>
</evidence>
<evidence type="ECO:0000313" key="2">
    <source>
        <dbReference type="WBParaSite" id="SPAL_0001003450.1"/>
    </source>
</evidence>
<proteinExistence type="predicted"/>
<accession>A0A0N5BW30</accession>
<dbReference type="WBParaSite" id="SPAL_0001003450.1">
    <property type="protein sequence ID" value="SPAL_0001003450.1"/>
    <property type="gene ID" value="SPAL_0001003450"/>
</dbReference>
<sequence length="95" mass="10727">MIRYELTYLNNAFECKLTASTENIVIFVDSFRKNTSNYKNPVGFEFTSKKLPNKIFNSRIAEFGLSTLKVPTTSKFDLNNTLSYNKNSGGIGPSE</sequence>
<keyword evidence="1" id="KW-1185">Reference proteome</keyword>
<name>A0A0N5BW30_STREA</name>
<dbReference type="AlphaFoldDB" id="A0A0N5BW30"/>
<dbReference type="Proteomes" id="UP000046392">
    <property type="component" value="Unplaced"/>
</dbReference>
<protein>
    <submittedName>
        <fullName evidence="2">Uncharacterized protein</fullName>
    </submittedName>
</protein>
<reference evidence="2" key="1">
    <citation type="submission" date="2017-02" db="UniProtKB">
        <authorList>
            <consortium name="WormBaseParasite"/>
        </authorList>
    </citation>
    <scope>IDENTIFICATION</scope>
</reference>